<evidence type="ECO:0000256" key="1">
    <source>
        <dbReference type="ARBA" id="ARBA00007613"/>
    </source>
</evidence>
<keyword evidence="2" id="KW-0812">Transmembrane</keyword>
<evidence type="ECO:0000256" key="2">
    <source>
        <dbReference type="RuleBase" id="RU362097"/>
    </source>
</evidence>
<dbReference type="Pfam" id="PF02321">
    <property type="entry name" value="OEP"/>
    <property type="match status" value="2"/>
</dbReference>
<dbReference type="GO" id="GO:0015562">
    <property type="term" value="F:efflux transmembrane transporter activity"/>
    <property type="evidence" value="ECO:0007669"/>
    <property type="project" value="InterPro"/>
</dbReference>
<dbReference type="PANTHER" id="PTHR30203:SF33">
    <property type="entry name" value="BLR4455 PROTEIN"/>
    <property type="match status" value="1"/>
</dbReference>
<dbReference type="Gene3D" id="2.20.200.10">
    <property type="entry name" value="Outer membrane efflux proteins (OEP)"/>
    <property type="match status" value="1"/>
</dbReference>
<evidence type="ECO:0000313" key="4">
    <source>
        <dbReference type="EMBL" id="HGY93867.1"/>
    </source>
</evidence>
<accession>A0A7V4XRQ8</accession>
<comment type="caution">
    <text evidence="4">The sequence shown here is derived from an EMBL/GenBank/DDBJ whole genome shotgun (WGS) entry which is preliminary data.</text>
</comment>
<comment type="similarity">
    <text evidence="1 2">Belongs to the outer membrane factor (OMF) (TC 1.B.17) family.</text>
</comment>
<dbReference type="NCBIfam" id="TIGR01845">
    <property type="entry name" value="outer_NodT"/>
    <property type="match status" value="1"/>
</dbReference>
<feature type="signal peptide" evidence="2">
    <location>
        <begin position="1"/>
        <end position="21"/>
    </location>
</feature>
<gene>
    <name evidence="4" type="ORF">ENW50_04145</name>
</gene>
<protein>
    <submittedName>
        <fullName evidence="4">Efflux transporter outer membrane subunit</fullName>
    </submittedName>
</protein>
<dbReference type="InterPro" id="IPR010131">
    <property type="entry name" value="MdtP/NodT-like"/>
</dbReference>
<name>A0A7V4XRQ8_9BACT</name>
<keyword evidence="2" id="KW-0732">Signal</keyword>
<comment type="subcellular location">
    <subcellularLocation>
        <location evidence="2">Cell membrane</location>
        <topology evidence="2">Lipid-anchor</topology>
    </subcellularLocation>
</comment>
<feature type="region of interest" description="Disordered" evidence="3">
    <location>
        <begin position="29"/>
        <end position="52"/>
    </location>
</feature>
<sequence length="481" mass="51971">MRRTLSITCCALVLAATGCTVGPQYHRPSAPVPPAWSQSSAPPPAGTWQHAQPSDAALRGDWWKLYSDAELNALEARVSVSNQTLQAAVDQYLAAREQVQEVRAQYFPTLSAGPSISRTRRSNNEPNSHAALSQLQYNTYVLQGQASWQPDFFGRVRRSVEAARANAQASAAEAANVKLSLQAELALDYFEMRGLDLQQQILNRTLKTYQDYLSLTEIRFHGGVATESDVALAQTQLESTKTQAIDIGVARSQYEHAIATLLGVPASQFHLPPAPLSPGLPQIPAGVPSQLLERRPDIAAAERSADAANAQIGIATSAYYPDITLTGSGGFESAEPGTWIQGPSELWSLGASAMELLFDGGQRHALTRQARDEYAASVANYRQTVLQAFQEVEDNLSALRILQQESATQANAVAAARHSLQVSTHRYEGGVTTYLEVLTAQSAQLSNERTQADITTRQFAASVQLIEALGGGWSTAQLPKM</sequence>
<dbReference type="InterPro" id="IPR003423">
    <property type="entry name" value="OMP_efflux"/>
</dbReference>
<feature type="chain" id="PRO_5031603106" evidence="2">
    <location>
        <begin position="22"/>
        <end position="481"/>
    </location>
</feature>
<evidence type="ECO:0000256" key="3">
    <source>
        <dbReference type="SAM" id="MobiDB-lite"/>
    </source>
</evidence>
<organism evidence="4">
    <name type="scientific">Acidobacterium capsulatum</name>
    <dbReference type="NCBI Taxonomy" id="33075"/>
    <lineage>
        <taxon>Bacteria</taxon>
        <taxon>Pseudomonadati</taxon>
        <taxon>Acidobacteriota</taxon>
        <taxon>Terriglobia</taxon>
        <taxon>Terriglobales</taxon>
        <taxon>Acidobacteriaceae</taxon>
        <taxon>Acidobacterium</taxon>
    </lineage>
</organism>
<keyword evidence="2" id="KW-0449">Lipoprotein</keyword>
<dbReference type="Gene3D" id="1.20.1600.10">
    <property type="entry name" value="Outer membrane efflux proteins (OEP)"/>
    <property type="match status" value="1"/>
</dbReference>
<dbReference type="GO" id="GO:0005886">
    <property type="term" value="C:plasma membrane"/>
    <property type="evidence" value="ECO:0007669"/>
    <property type="project" value="UniProtKB-SubCell"/>
</dbReference>
<dbReference type="PANTHER" id="PTHR30203">
    <property type="entry name" value="OUTER MEMBRANE CATION EFFLUX PROTEIN"/>
    <property type="match status" value="1"/>
</dbReference>
<dbReference type="SUPFAM" id="SSF56954">
    <property type="entry name" value="Outer membrane efflux proteins (OEP)"/>
    <property type="match status" value="1"/>
</dbReference>
<keyword evidence="2" id="KW-0472">Membrane</keyword>
<dbReference type="AlphaFoldDB" id="A0A7V4XRQ8"/>
<keyword evidence="2" id="KW-0564">Palmitate</keyword>
<proteinExistence type="inferred from homology"/>
<dbReference type="PROSITE" id="PS51257">
    <property type="entry name" value="PROKAR_LIPOPROTEIN"/>
    <property type="match status" value="1"/>
</dbReference>
<keyword evidence="2" id="KW-1134">Transmembrane beta strand</keyword>
<reference evidence="4" key="1">
    <citation type="journal article" date="2020" name="mSystems">
        <title>Genome- and Community-Level Interaction Insights into Carbon Utilization and Element Cycling Functions of Hydrothermarchaeota in Hydrothermal Sediment.</title>
        <authorList>
            <person name="Zhou Z."/>
            <person name="Liu Y."/>
            <person name="Xu W."/>
            <person name="Pan J."/>
            <person name="Luo Z.H."/>
            <person name="Li M."/>
        </authorList>
    </citation>
    <scope>NUCLEOTIDE SEQUENCE [LARGE SCALE GENOMIC DNA]</scope>
    <source>
        <strain evidence="4">SpSt-855</strain>
    </source>
</reference>
<dbReference type="EMBL" id="DTKL01000020">
    <property type="protein sequence ID" value="HGY93867.1"/>
    <property type="molecule type" value="Genomic_DNA"/>
</dbReference>